<sequence length="264" mass="29395">MQSWGLAACGNFQSSQAGEFKVGDSSVNVSIPDSHGSKRHIYQNGCLLNILKSEQLLSSEFAYVEFGAGRGGLSHWLNLCLSSEQCENPDALEKEVSWIAKPIDTNFILVELKSTRNKFDIRHRDAGNFIRLRMDIAQLKLNLALRCLKNAVTTTDSVGNKTRISGLMLAVCCHHQCSWEETVGRPWLERDAGVTAREFAIAARLSSWATCGFRVRQTDESRPVNNGVGKSNEEPSKAGHKATQPSPFAWYFLKNRFISETLNN</sequence>
<evidence type="ECO:0000256" key="1">
    <source>
        <dbReference type="RuleBase" id="RU367103"/>
    </source>
</evidence>
<evidence type="ECO:0000259" key="3">
    <source>
        <dbReference type="Pfam" id="PF05206"/>
    </source>
</evidence>
<feature type="region of interest" description="Disordered" evidence="2">
    <location>
        <begin position="220"/>
        <end position="242"/>
    </location>
</feature>
<keyword evidence="1" id="KW-0863">Zinc-finger</keyword>
<comment type="caution">
    <text evidence="4">The sequence shown here is derived from an EMBL/GenBank/DDBJ whole genome shotgun (WGS) entry which is preliminary data.</text>
</comment>
<evidence type="ECO:0000313" key="5">
    <source>
        <dbReference type="Proteomes" id="UP000230066"/>
    </source>
</evidence>
<reference evidence="4" key="1">
    <citation type="submission" date="2019-03" db="EMBL/GenBank/DDBJ databases">
        <title>Improved annotation for the trematode Fasciola hepatica.</title>
        <authorList>
            <person name="Choi Y.-J."/>
            <person name="Martin J."/>
            <person name="Mitreva M."/>
        </authorList>
    </citation>
    <scope>NUCLEOTIDE SEQUENCE [LARGE SCALE GENOMIC DNA]</scope>
</reference>
<comment type="catalytic activity">
    <reaction evidence="1">
        <text>cytidine(4) in tRNA(Pro) + S-adenosyl-L-methionine = 2'-O-methylcytidine(4) in tRNA(Pro) + S-adenosyl-L-homocysteine + H(+)</text>
        <dbReference type="Rhea" id="RHEA:32767"/>
        <dbReference type="Rhea" id="RHEA-COMP:10397"/>
        <dbReference type="Rhea" id="RHEA-COMP:10398"/>
        <dbReference type="ChEBI" id="CHEBI:15378"/>
        <dbReference type="ChEBI" id="CHEBI:57856"/>
        <dbReference type="ChEBI" id="CHEBI:59789"/>
        <dbReference type="ChEBI" id="CHEBI:74495"/>
        <dbReference type="ChEBI" id="CHEBI:82748"/>
        <dbReference type="EC" id="2.1.1.225"/>
    </reaction>
</comment>
<dbReference type="EMBL" id="JXXN02002663">
    <property type="protein sequence ID" value="THD22577.1"/>
    <property type="molecule type" value="Genomic_DNA"/>
</dbReference>
<dbReference type="Proteomes" id="UP000230066">
    <property type="component" value="Unassembled WGS sequence"/>
</dbReference>
<dbReference type="Pfam" id="PF05206">
    <property type="entry name" value="TRM13"/>
    <property type="match status" value="2"/>
</dbReference>
<comment type="similarity">
    <text evidence="1">Belongs to the methyltransferase TRM13 family.</text>
</comment>
<dbReference type="InterPro" id="IPR007871">
    <property type="entry name" value="Methyltransferase_TRM13"/>
</dbReference>
<keyword evidence="1" id="KW-0479">Metal-binding</keyword>
<dbReference type="EC" id="2.1.1.225" evidence="1"/>
<keyword evidence="1" id="KW-0949">S-adenosyl-L-methionine</keyword>
<dbReference type="PANTHER" id="PTHR12998">
    <property type="entry name" value="TRNA:M(4)X MODIFICATION ENZYME TRM13 HOMOLOG"/>
    <property type="match status" value="1"/>
</dbReference>
<dbReference type="GO" id="GO:0008270">
    <property type="term" value="F:zinc ion binding"/>
    <property type="evidence" value="ECO:0007669"/>
    <property type="project" value="UniProtKB-KW"/>
</dbReference>
<dbReference type="GO" id="GO:0106050">
    <property type="term" value="F:tRNA 2'-O-methyltransferase activity"/>
    <property type="evidence" value="ECO:0007669"/>
    <property type="project" value="UniProtKB-UniRule"/>
</dbReference>
<evidence type="ECO:0000313" key="4">
    <source>
        <dbReference type="EMBL" id="THD22577.1"/>
    </source>
</evidence>
<organism evidence="4 5">
    <name type="scientific">Fasciola hepatica</name>
    <name type="common">Liver fluke</name>
    <dbReference type="NCBI Taxonomy" id="6192"/>
    <lineage>
        <taxon>Eukaryota</taxon>
        <taxon>Metazoa</taxon>
        <taxon>Spiralia</taxon>
        <taxon>Lophotrochozoa</taxon>
        <taxon>Platyhelminthes</taxon>
        <taxon>Trematoda</taxon>
        <taxon>Digenea</taxon>
        <taxon>Plagiorchiida</taxon>
        <taxon>Echinostomata</taxon>
        <taxon>Echinostomatoidea</taxon>
        <taxon>Fasciolidae</taxon>
        <taxon>Fasciola</taxon>
    </lineage>
</organism>
<keyword evidence="5" id="KW-1185">Reference proteome</keyword>
<proteinExistence type="inferred from homology"/>
<protein>
    <recommendedName>
        <fullName evidence="1">tRNA:m(4)X modification enzyme TRM13</fullName>
        <ecNumber evidence="1">2.1.1.225</ecNumber>
    </recommendedName>
</protein>
<dbReference type="AlphaFoldDB" id="A0A4E0RPQ8"/>
<gene>
    <name evidence="4" type="ORF">D915_006721</name>
</gene>
<dbReference type="InterPro" id="IPR039044">
    <property type="entry name" value="Trm13"/>
</dbReference>
<feature type="domain" description="Methyltransferase TRM13" evidence="3">
    <location>
        <begin position="143"/>
        <end position="226"/>
    </location>
</feature>
<keyword evidence="1" id="KW-0819">tRNA processing</keyword>
<accession>A0A4E0RPQ8</accession>
<evidence type="ECO:0000256" key="2">
    <source>
        <dbReference type="SAM" id="MobiDB-lite"/>
    </source>
</evidence>
<comment type="catalytic activity">
    <reaction evidence="1">
        <text>cytidine(4) in tRNA(Gly)(GCC) + S-adenosyl-L-methionine = 2'-O-methylcytidine(4) in tRNA(Gly)(GCC) + S-adenosyl-L-homocysteine + H(+)</text>
        <dbReference type="Rhea" id="RHEA:43192"/>
        <dbReference type="Rhea" id="RHEA-COMP:10399"/>
        <dbReference type="Rhea" id="RHEA-COMP:10400"/>
        <dbReference type="ChEBI" id="CHEBI:15378"/>
        <dbReference type="ChEBI" id="CHEBI:57856"/>
        <dbReference type="ChEBI" id="CHEBI:59789"/>
        <dbReference type="ChEBI" id="CHEBI:74495"/>
        <dbReference type="ChEBI" id="CHEBI:82748"/>
        <dbReference type="EC" id="2.1.1.225"/>
    </reaction>
</comment>
<name>A0A4E0RPQ8_FASHE</name>
<dbReference type="PANTHER" id="PTHR12998:SF0">
    <property type="entry name" value="TRNA:M(4)X MODIFICATION ENZYME TRM13 HOMOLOG"/>
    <property type="match status" value="1"/>
</dbReference>
<comment type="function">
    <text evidence="1">tRNA methylase which 2'-O-methylates cytidine(4) in tRNA(Pro) and tRNA(Gly)(GCC), and adenosine(4) in tRNA(His).</text>
</comment>
<feature type="domain" description="Methyltransferase TRM13" evidence="3">
    <location>
        <begin position="43"/>
        <end position="142"/>
    </location>
</feature>
<keyword evidence="1" id="KW-0862">Zinc</keyword>
<keyword evidence="1" id="KW-0489">Methyltransferase</keyword>
<comment type="catalytic activity">
    <reaction evidence="1">
        <text>adenosine(4) in tRNA(His) + S-adenosyl-L-methionine = 2'-O-methyladenosine(4) in tRNA(His) + S-adenosyl-L-homocysteine + H(+)</text>
        <dbReference type="Rhea" id="RHEA:43196"/>
        <dbReference type="Rhea" id="RHEA-COMP:10401"/>
        <dbReference type="Rhea" id="RHEA-COMP:10402"/>
        <dbReference type="ChEBI" id="CHEBI:15378"/>
        <dbReference type="ChEBI" id="CHEBI:57856"/>
        <dbReference type="ChEBI" id="CHEBI:59789"/>
        <dbReference type="ChEBI" id="CHEBI:74411"/>
        <dbReference type="ChEBI" id="CHEBI:74477"/>
        <dbReference type="EC" id="2.1.1.225"/>
    </reaction>
</comment>
<dbReference type="GO" id="GO:0030488">
    <property type="term" value="P:tRNA methylation"/>
    <property type="evidence" value="ECO:0007669"/>
    <property type="project" value="InterPro"/>
</dbReference>
<keyword evidence="1" id="KW-0808">Transferase</keyword>